<accession>A0A218YZH3</accession>
<name>A0A218YZH3_9HELO</name>
<organism evidence="1 2">
    <name type="scientific">Diplocarpon coronariae</name>
    <dbReference type="NCBI Taxonomy" id="2795749"/>
    <lineage>
        <taxon>Eukaryota</taxon>
        <taxon>Fungi</taxon>
        <taxon>Dikarya</taxon>
        <taxon>Ascomycota</taxon>
        <taxon>Pezizomycotina</taxon>
        <taxon>Leotiomycetes</taxon>
        <taxon>Helotiales</taxon>
        <taxon>Drepanopezizaceae</taxon>
        <taxon>Diplocarpon</taxon>
    </lineage>
</organism>
<proteinExistence type="predicted"/>
<dbReference type="Proteomes" id="UP000242519">
    <property type="component" value="Unassembled WGS sequence"/>
</dbReference>
<evidence type="ECO:0000313" key="2">
    <source>
        <dbReference type="Proteomes" id="UP000242519"/>
    </source>
</evidence>
<reference evidence="1 2" key="1">
    <citation type="submission" date="2017-04" db="EMBL/GenBank/DDBJ databases">
        <title>Draft genome sequence of Marssonina coronaria NL1: causal agent of apple blotch.</title>
        <authorList>
            <person name="Cheng Q."/>
        </authorList>
    </citation>
    <scope>NUCLEOTIDE SEQUENCE [LARGE SCALE GENOMIC DNA]</scope>
    <source>
        <strain evidence="1 2">NL1</strain>
    </source>
</reference>
<evidence type="ECO:0000313" key="1">
    <source>
        <dbReference type="EMBL" id="OWP00760.1"/>
    </source>
</evidence>
<dbReference type="AlphaFoldDB" id="A0A218YZH3"/>
<sequence length="146" mass="15620">MSAEGSYTSEINGHCAVGQDKNFCSSYLSQICPPQYTDHFDDDANRINEASCAGKGFKTPGGAVRGSRRVVGGATPPWLSAWLATSDSEEGQRAAGCDVSRRTRTLDEDGERGQARGPGHVISDFTWSSALHGRSGTVTYLIYPTN</sequence>
<dbReference type="EMBL" id="MZNU01000308">
    <property type="protein sequence ID" value="OWP00760.1"/>
    <property type="molecule type" value="Genomic_DNA"/>
</dbReference>
<gene>
    <name evidence="1" type="ORF">B2J93_8451</name>
</gene>
<comment type="caution">
    <text evidence="1">The sequence shown here is derived from an EMBL/GenBank/DDBJ whole genome shotgun (WGS) entry which is preliminary data.</text>
</comment>
<dbReference type="InParanoid" id="A0A218YZH3"/>
<protein>
    <submittedName>
        <fullName evidence="1">Uncharacterized protein</fullName>
    </submittedName>
</protein>
<keyword evidence="2" id="KW-1185">Reference proteome</keyword>